<name>A0ABR3QG40_9TREE</name>
<feature type="compositionally biased region" description="Low complexity" evidence="1">
    <location>
        <begin position="47"/>
        <end position="66"/>
    </location>
</feature>
<protein>
    <submittedName>
        <fullName evidence="2">Uncharacterized protein</fullName>
    </submittedName>
</protein>
<dbReference type="EMBL" id="JBBXJM010000001">
    <property type="protein sequence ID" value="KAL1413685.1"/>
    <property type="molecule type" value="Genomic_DNA"/>
</dbReference>
<accession>A0ABR3QG40</accession>
<evidence type="ECO:0000313" key="3">
    <source>
        <dbReference type="Proteomes" id="UP001565368"/>
    </source>
</evidence>
<comment type="caution">
    <text evidence="2">The sequence shown here is derived from an EMBL/GenBank/DDBJ whole genome shotgun (WGS) entry which is preliminary data.</text>
</comment>
<evidence type="ECO:0000256" key="1">
    <source>
        <dbReference type="SAM" id="MobiDB-lite"/>
    </source>
</evidence>
<sequence>MPSERALSPPVAVHTYFASSSRTRGQRLTPSDVTIVHERADFDFDTPSPTSSAHASPRASHNPAHSTVGSKRPLVSTLPLPADNVAKGSRSPSPAPTTATLPESPRRPPPPLTADAVEAMNDVFALRCMAEAVRHGDGFSAVPTTPVHQTFGPIRNKGNQKKVQPYALRSQRWPEKRKAEFLHATGWELVPVRQTGYRHFHVHEAFGDEVPNWIFIAPVTQQVFALGGLAYSLTDDYVDLLDDWHSASTKRGVPTMVLHTMNDHERAAHLTGRSRGIAPFVPDKNDSRTLRLDQVRALELVLRIAGVVMCVSVPWGIATDGKRHFVISGPVLEGNVSVSRSWGCEYDDTELPAVEPQQMASKLTDTLFTAMAGMFVNLVYPPPRRRLKDDE</sequence>
<gene>
    <name evidence="2" type="ORF">Q8F55_001464</name>
</gene>
<keyword evidence="3" id="KW-1185">Reference proteome</keyword>
<feature type="region of interest" description="Disordered" evidence="1">
    <location>
        <begin position="39"/>
        <end position="114"/>
    </location>
</feature>
<dbReference type="Proteomes" id="UP001565368">
    <property type="component" value="Unassembled WGS sequence"/>
</dbReference>
<evidence type="ECO:0000313" key="2">
    <source>
        <dbReference type="EMBL" id="KAL1413685.1"/>
    </source>
</evidence>
<proteinExistence type="predicted"/>
<dbReference type="RefSeq" id="XP_069213629.1">
    <property type="nucleotide sequence ID" value="XM_069350085.1"/>
</dbReference>
<reference evidence="2 3" key="1">
    <citation type="submission" date="2023-08" db="EMBL/GenBank/DDBJ databases">
        <title>Annotated Genome Sequence of Vanrija albida AlHP1.</title>
        <authorList>
            <person name="Herzog R."/>
        </authorList>
    </citation>
    <scope>NUCLEOTIDE SEQUENCE [LARGE SCALE GENOMIC DNA]</scope>
    <source>
        <strain evidence="2 3">AlHP1</strain>
    </source>
</reference>
<dbReference type="GeneID" id="95982507"/>
<organism evidence="2 3">
    <name type="scientific">Vanrija albida</name>
    <dbReference type="NCBI Taxonomy" id="181172"/>
    <lineage>
        <taxon>Eukaryota</taxon>
        <taxon>Fungi</taxon>
        <taxon>Dikarya</taxon>
        <taxon>Basidiomycota</taxon>
        <taxon>Agaricomycotina</taxon>
        <taxon>Tremellomycetes</taxon>
        <taxon>Trichosporonales</taxon>
        <taxon>Trichosporonaceae</taxon>
        <taxon>Vanrija</taxon>
    </lineage>
</organism>